<dbReference type="Gene3D" id="1.10.10.10">
    <property type="entry name" value="Winged helix-like DNA-binding domain superfamily/Winged helix DNA-binding domain"/>
    <property type="match status" value="1"/>
</dbReference>
<evidence type="ECO:0000259" key="2">
    <source>
        <dbReference type="PROSITE" id="PS50931"/>
    </source>
</evidence>
<evidence type="ECO:0000256" key="1">
    <source>
        <dbReference type="SAM" id="Coils"/>
    </source>
</evidence>
<dbReference type="InterPro" id="IPR000847">
    <property type="entry name" value="LysR_HTH_N"/>
</dbReference>
<keyword evidence="4" id="KW-1185">Reference proteome</keyword>
<proteinExistence type="predicted"/>
<sequence length="297" mass="33569">MDITQLQTFIRVSEYGSFTKAGEQSFISGTAIMKQINRLESELNLQLFVRTATGTKLTIEGETFLPYAKQILNMLDTAIEETRKSAINRQNIITVGTSILHPADPLMEIWKKITTQMSDFQIRIVQLQEDLQSQNREYAMLGKTCDLIVGTFDNTTLKQSFKALKLGQYDFSIAVRSDNPLAKLSEISFADLNNQALLSVPLGISDTNDQLRRVITKNYPKIQIVETTGRYDMDTFNRAVAENIPLITVTPWKRIHPNLVSIPLKTNIHVPYGILTTKLPGSNVDNFMLQLNKILNK</sequence>
<organism evidence="3 4">
    <name type="scientific">Lapidilactobacillus gannanensis</name>
    <dbReference type="NCBI Taxonomy" id="2486002"/>
    <lineage>
        <taxon>Bacteria</taxon>
        <taxon>Bacillati</taxon>
        <taxon>Bacillota</taxon>
        <taxon>Bacilli</taxon>
        <taxon>Lactobacillales</taxon>
        <taxon>Lactobacillaceae</taxon>
        <taxon>Lapidilactobacillus</taxon>
    </lineage>
</organism>
<name>A0ABW4BL97_9LACO</name>
<dbReference type="PANTHER" id="PTHR30419:SF8">
    <property type="entry name" value="NITROGEN ASSIMILATION TRANSCRIPTIONAL ACTIVATOR-RELATED"/>
    <property type="match status" value="1"/>
</dbReference>
<dbReference type="InterPro" id="IPR050950">
    <property type="entry name" value="HTH-type_LysR_regulators"/>
</dbReference>
<dbReference type="InterPro" id="IPR036390">
    <property type="entry name" value="WH_DNA-bd_sf"/>
</dbReference>
<reference evidence="4" key="1">
    <citation type="journal article" date="2019" name="Int. J. Syst. Evol. Microbiol.">
        <title>The Global Catalogue of Microorganisms (GCM) 10K type strain sequencing project: providing services to taxonomists for standard genome sequencing and annotation.</title>
        <authorList>
            <consortium name="The Broad Institute Genomics Platform"/>
            <consortium name="The Broad Institute Genome Sequencing Center for Infectious Disease"/>
            <person name="Wu L."/>
            <person name="Ma J."/>
        </authorList>
    </citation>
    <scope>NUCLEOTIDE SEQUENCE [LARGE SCALE GENOMIC DNA]</scope>
    <source>
        <strain evidence="4">CCM 8937</strain>
    </source>
</reference>
<dbReference type="Proteomes" id="UP001597191">
    <property type="component" value="Unassembled WGS sequence"/>
</dbReference>
<dbReference type="Gene3D" id="3.40.190.290">
    <property type="match status" value="1"/>
</dbReference>
<evidence type="ECO:0000313" key="4">
    <source>
        <dbReference type="Proteomes" id="UP001597191"/>
    </source>
</evidence>
<dbReference type="EMBL" id="JBHTOH010000030">
    <property type="protein sequence ID" value="MFD1410954.1"/>
    <property type="molecule type" value="Genomic_DNA"/>
</dbReference>
<dbReference type="SUPFAM" id="SSF46785">
    <property type="entry name" value="Winged helix' DNA-binding domain"/>
    <property type="match status" value="1"/>
</dbReference>
<keyword evidence="1" id="KW-0175">Coiled coil</keyword>
<dbReference type="Pfam" id="PF00126">
    <property type="entry name" value="HTH_1"/>
    <property type="match status" value="1"/>
</dbReference>
<gene>
    <name evidence="3" type="ORF">ACFQ4R_04925</name>
</gene>
<dbReference type="SUPFAM" id="SSF53850">
    <property type="entry name" value="Periplasmic binding protein-like II"/>
    <property type="match status" value="1"/>
</dbReference>
<dbReference type="InterPro" id="IPR036388">
    <property type="entry name" value="WH-like_DNA-bd_sf"/>
</dbReference>
<dbReference type="PANTHER" id="PTHR30419">
    <property type="entry name" value="HTH-TYPE TRANSCRIPTIONAL REGULATOR YBHD"/>
    <property type="match status" value="1"/>
</dbReference>
<evidence type="ECO:0000313" key="3">
    <source>
        <dbReference type="EMBL" id="MFD1410954.1"/>
    </source>
</evidence>
<dbReference type="PROSITE" id="PS50931">
    <property type="entry name" value="HTH_LYSR"/>
    <property type="match status" value="1"/>
</dbReference>
<dbReference type="RefSeq" id="WP_125649354.1">
    <property type="nucleotide sequence ID" value="NZ_JBHTOH010000030.1"/>
</dbReference>
<feature type="domain" description="HTH lysR-type" evidence="2">
    <location>
        <begin position="1"/>
        <end position="58"/>
    </location>
</feature>
<protein>
    <submittedName>
        <fullName evidence="3">LysR family transcriptional regulator</fullName>
    </submittedName>
</protein>
<accession>A0ABW4BL97</accession>
<feature type="coiled-coil region" evidence="1">
    <location>
        <begin position="117"/>
        <end position="144"/>
    </location>
</feature>
<comment type="caution">
    <text evidence="3">The sequence shown here is derived from an EMBL/GenBank/DDBJ whole genome shotgun (WGS) entry which is preliminary data.</text>
</comment>